<dbReference type="SUPFAM" id="SSF52172">
    <property type="entry name" value="CheY-like"/>
    <property type="match status" value="1"/>
</dbReference>
<dbReference type="InterPro" id="IPR011006">
    <property type="entry name" value="CheY-like_superfamily"/>
</dbReference>
<dbReference type="EC" id="2.7.13.3" evidence="3"/>
<dbReference type="PROSITE" id="PS50894">
    <property type="entry name" value="HPT"/>
    <property type="match status" value="1"/>
</dbReference>
<evidence type="ECO:0000256" key="16">
    <source>
        <dbReference type="SAM" id="Phobius"/>
    </source>
</evidence>
<evidence type="ECO:0000259" key="18">
    <source>
        <dbReference type="PROSITE" id="PS50110"/>
    </source>
</evidence>
<gene>
    <name evidence="20" type="ORF">F6V25_15490</name>
</gene>
<dbReference type="InterPro" id="IPR005467">
    <property type="entry name" value="His_kinase_dom"/>
</dbReference>
<dbReference type="InterPro" id="IPR003594">
    <property type="entry name" value="HATPase_dom"/>
</dbReference>
<keyword evidence="13 16" id="KW-0472">Membrane</keyword>
<dbReference type="CDD" id="cd00082">
    <property type="entry name" value="HisKA"/>
    <property type="match status" value="1"/>
</dbReference>
<feature type="modified residue" description="4-aspartylphosphate" evidence="15">
    <location>
        <position position="692"/>
    </location>
</feature>
<evidence type="ECO:0000256" key="15">
    <source>
        <dbReference type="PROSITE-ProRule" id="PRU00169"/>
    </source>
</evidence>
<dbReference type="Pfam" id="PF00512">
    <property type="entry name" value="HisKA"/>
    <property type="match status" value="1"/>
</dbReference>
<organism evidence="20 21">
    <name type="scientific">Oryzomonas japonica</name>
    <dbReference type="NCBI Taxonomy" id="2603858"/>
    <lineage>
        <taxon>Bacteria</taxon>
        <taxon>Pseudomonadati</taxon>
        <taxon>Thermodesulfobacteriota</taxon>
        <taxon>Desulfuromonadia</taxon>
        <taxon>Geobacterales</taxon>
        <taxon>Geobacteraceae</taxon>
        <taxon>Oryzomonas</taxon>
    </lineage>
</organism>
<feature type="transmembrane region" description="Helical" evidence="16">
    <location>
        <begin position="263"/>
        <end position="281"/>
    </location>
</feature>
<name>A0A7J4ZNG2_9BACT</name>
<proteinExistence type="predicted"/>
<dbReference type="InterPro" id="IPR036097">
    <property type="entry name" value="HisK_dim/P_sf"/>
</dbReference>
<dbReference type="Pfam" id="PF07696">
    <property type="entry name" value="7TMR-DISMED2"/>
    <property type="match status" value="1"/>
</dbReference>
<keyword evidence="6 15" id="KW-0597">Phosphoprotein</keyword>
<feature type="domain" description="Response regulatory" evidence="18">
    <location>
        <begin position="643"/>
        <end position="762"/>
    </location>
</feature>
<keyword evidence="9" id="KW-0418">Kinase</keyword>
<evidence type="ECO:0000256" key="9">
    <source>
        <dbReference type="ARBA" id="ARBA00022777"/>
    </source>
</evidence>
<evidence type="ECO:0000256" key="3">
    <source>
        <dbReference type="ARBA" id="ARBA00012438"/>
    </source>
</evidence>
<dbReference type="InterPro" id="IPR011622">
    <property type="entry name" value="7TMR_DISM_rcpt_extracell_dom2"/>
</dbReference>
<dbReference type="SUPFAM" id="SSF47384">
    <property type="entry name" value="Homodimeric domain of signal transducing histidine kinase"/>
    <property type="match status" value="1"/>
</dbReference>
<dbReference type="Gene3D" id="1.20.120.160">
    <property type="entry name" value="HPT domain"/>
    <property type="match status" value="1"/>
</dbReference>
<dbReference type="GO" id="GO:0005886">
    <property type="term" value="C:plasma membrane"/>
    <property type="evidence" value="ECO:0007669"/>
    <property type="project" value="UniProtKB-SubCell"/>
</dbReference>
<keyword evidence="12" id="KW-0902">Two-component regulatory system</keyword>
<reference evidence="20 21" key="1">
    <citation type="submission" date="2019-09" db="EMBL/GenBank/DDBJ databases">
        <title>Geobacter sp. Red96, a novel strain isolated from paddy soil.</title>
        <authorList>
            <person name="Xu Z."/>
            <person name="Masuda Y."/>
            <person name="Itoh H."/>
            <person name="Senoo K."/>
        </authorList>
    </citation>
    <scope>NUCLEOTIDE SEQUENCE [LARGE SCALE GENOMIC DNA]</scope>
    <source>
        <strain evidence="20 21">Red96</strain>
    </source>
</reference>
<feature type="modified residue" description="Phosphohistidine" evidence="14">
    <location>
        <position position="826"/>
    </location>
</feature>
<dbReference type="InterPro" id="IPR036641">
    <property type="entry name" value="HPT_dom_sf"/>
</dbReference>
<dbReference type="PRINTS" id="PR00344">
    <property type="entry name" value="BCTRLSENSOR"/>
</dbReference>
<dbReference type="SUPFAM" id="SSF47226">
    <property type="entry name" value="Histidine-containing phosphotransfer domain, HPT domain"/>
    <property type="match status" value="1"/>
</dbReference>
<feature type="domain" description="Histidine kinase" evidence="17">
    <location>
        <begin position="401"/>
        <end position="624"/>
    </location>
</feature>
<keyword evidence="7" id="KW-0808">Transferase</keyword>
<evidence type="ECO:0000256" key="2">
    <source>
        <dbReference type="ARBA" id="ARBA00004429"/>
    </source>
</evidence>
<keyword evidence="21" id="KW-1185">Reference proteome</keyword>
<evidence type="ECO:0000256" key="11">
    <source>
        <dbReference type="ARBA" id="ARBA00022989"/>
    </source>
</evidence>
<dbReference type="EMBL" id="VZQZ01000011">
    <property type="protein sequence ID" value="KAB0663831.1"/>
    <property type="molecule type" value="Genomic_DNA"/>
</dbReference>
<dbReference type="Gene3D" id="1.10.287.130">
    <property type="match status" value="1"/>
</dbReference>
<evidence type="ECO:0000256" key="10">
    <source>
        <dbReference type="ARBA" id="ARBA00022840"/>
    </source>
</evidence>
<feature type="transmembrane region" description="Helical" evidence="16">
    <location>
        <begin position="170"/>
        <end position="191"/>
    </location>
</feature>
<sequence>MNYIFGMFILIAGFILAPPAVASDLIVSRAALEDPAGTLTIADVAGREFTLIGPTLSRGLTDSVHWLRLRVRAPAKGNEVVLFIRQPFLNEVRLYEADAGAPSGWKTRVTGNHYAFGARDRARNSLGFVVSVAPSGATYYLRLKTRSSSQLTVEALEPAEAERVDDQFDLMAVFFVTAMLLLLSWALHSYLLDRLPVVGLFALHQAMYTLYGVAITGYLAPFIPAGLPPGVMDWIIVVAYCGSNFATVLFCRELFKPYQPPQLVMRGLDLLLCVFPLQLAAIVSGHIFLAMVSNLVLVRVTWWYFVATTFTLRSESTPSRRSLRFFFVAVAFIFTLFWIANRSTPASLRGNTSYGRQVLIINGLIIGSIFAMILNTRSRRLQQEAQRAALESQAKSEFLAMVSHEIRTPLNALVGFSGMARTATDPARIDQYLAILEQSSRSLMELVNDILDMSKIEAGRMEFETVPFNLRQLVAGLEEQYRPLADRKMLAFQVGVAEDVPTWVLGDPLRLRQILANLLANAVKFTESGAVSCTVSQAGRPAEGGRPLVRFEVRDTGIGIPENGRTLLFQPFRQLDPTISRKFGGTGLGLAIVRNLTEMMKGSLTVDSRIGAGSCFAVELPLWETEPAPDGRLAPAVAPAPRAVLVVEDNGFNRRLLGDILDSWGQEVTLAEDGLQALQFMEQRRFDLVLLDIRMPDIDGIEVARRIRRREEERDETPVPVIAITADADATTRDACHAAGINGVLAKPVVPEQLAQAMAAFGGETAAPPPGGEPQLDAQTRNDLASNPERARQYREMLLQDIDGELRSLQTALERDDRSGLVRAAHTLKGLCGHLANREPAELAAWLQRHAPSARPEQLQPVVEKLMKRMKGGYP</sequence>
<feature type="transmembrane region" description="Helical" evidence="16">
    <location>
        <begin position="231"/>
        <end position="251"/>
    </location>
</feature>
<feature type="transmembrane region" description="Helical" evidence="16">
    <location>
        <begin position="198"/>
        <end position="219"/>
    </location>
</feature>
<dbReference type="CDD" id="cd17546">
    <property type="entry name" value="REC_hyHK_CKI1_RcsC-like"/>
    <property type="match status" value="1"/>
</dbReference>
<dbReference type="InterPro" id="IPR001789">
    <property type="entry name" value="Sig_transdc_resp-reg_receiver"/>
</dbReference>
<evidence type="ECO:0000259" key="17">
    <source>
        <dbReference type="PROSITE" id="PS50109"/>
    </source>
</evidence>
<evidence type="ECO:0000256" key="5">
    <source>
        <dbReference type="ARBA" id="ARBA00022519"/>
    </source>
</evidence>
<dbReference type="RefSeq" id="WP_151129526.1">
    <property type="nucleotide sequence ID" value="NZ_VZQZ01000011.1"/>
</dbReference>
<dbReference type="AlphaFoldDB" id="A0A7J4ZNG2"/>
<protein>
    <recommendedName>
        <fullName evidence="3">histidine kinase</fullName>
        <ecNumber evidence="3">2.7.13.3</ecNumber>
    </recommendedName>
</protein>
<feature type="domain" description="HPt" evidence="19">
    <location>
        <begin position="787"/>
        <end position="875"/>
    </location>
</feature>
<keyword evidence="5" id="KW-0997">Cell inner membrane</keyword>
<keyword evidence="8 16" id="KW-0812">Transmembrane</keyword>
<dbReference type="Pfam" id="PF00072">
    <property type="entry name" value="Response_reg"/>
    <property type="match status" value="1"/>
</dbReference>
<dbReference type="PANTHER" id="PTHR43047:SF64">
    <property type="entry name" value="HISTIDINE KINASE CONTAINING CHEY-HOMOLOGOUS RECEIVER DOMAIN AND PAS DOMAIN-RELATED"/>
    <property type="match status" value="1"/>
</dbReference>
<evidence type="ECO:0000256" key="6">
    <source>
        <dbReference type="ARBA" id="ARBA00022553"/>
    </source>
</evidence>
<evidence type="ECO:0000256" key="14">
    <source>
        <dbReference type="PROSITE-ProRule" id="PRU00110"/>
    </source>
</evidence>
<comment type="subcellular location">
    <subcellularLocation>
        <location evidence="2">Cell inner membrane</location>
        <topology evidence="2">Multi-pass membrane protein</topology>
    </subcellularLocation>
</comment>
<dbReference type="Gene3D" id="2.60.40.2380">
    <property type="match status" value="1"/>
</dbReference>
<dbReference type="Pfam" id="PF02518">
    <property type="entry name" value="HATPase_c"/>
    <property type="match status" value="1"/>
</dbReference>
<dbReference type="SUPFAM" id="SSF55874">
    <property type="entry name" value="ATPase domain of HSP90 chaperone/DNA topoisomerase II/histidine kinase"/>
    <property type="match status" value="1"/>
</dbReference>
<dbReference type="PROSITE" id="PS50109">
    <property type="entry name" value="HIS_KIN"/>
    <property type="match status" value="1"/>
</dbReference>
<comment type="catalytic activity">
    <reaction evidence="1">
        <text>ATP + protein L-histidine = ADP + protein N-phospho-L-histidine.</text>
        <dbReference type="EC" id="2.7.13.3"/>
    </reaction>
</comment>
<dbReference type="InterPro" id="IPR004358">
    <property type="entry name" value="Sig_transdc_His_kin-like_C"/>
</dbReference>
<evidence type="ECO:0000256" key="4">
    <source>
        <dbReference type="ARBA" id="ARBA00022475"/>
    </source>
</evidence>
<dbReference type="FunFam" id="3.30.565.10:FF:000010">
    <property type="entry name" value="Sensor histidine kinase RcsC"/>
    <property type="match status" value="1"/>
</dbReference>
<dbReference type="SMART" id="SM00388">
    <property type="entry name" value="HisKA"/>
    <property type="match status" value="1"/>
</dbReference>
<accession>A0A7J4ZNG2</accession>
<evidence type="ECO:0000256" key="13">
    <source>
        <dbReference type="ARBA" id="ARBA00023136"/>
    </source>
</evidence>
<keyword evidence="10" id="KW-0067">ATP-binding</keyword>
<dbReference type="InterPro" id="IPR008207">
    <property type="entry name" value="Sig_transdc_His_kin_Hpt_dom"/>
</dbReference>
<keyword evidence="11 16" id="KW-1133">Transmembrane helix</keyword>
<evidence type="ECO:0000313" key="20">
    <source>
        <dbReference type="EMBL" id="KAB0663831.1"/>
    </source>
</evidence>
<keyword evidence="10" id="KW-0547">Nucleotide-binding</keyword>
<dbReference type="SMART" id="SM00448">
    <property type="entry name" value="REC"/>
    <property type="match status" value="1"/>
</dbReference>
<evidence type="ECO:0000256" key="7">
    <source>
        <dbReference type="ARBA" id="ARBA00022679"/>
    </source>
</evidence>
<feature type="transmembrane region" description="Helical" evidence="16">
    <location>
        <begin position="322"/>
        <end position="341"/>
    </location>
</feature>
<evidence type="ECO:0000256" key="8">
    <source>
        <dbReference type="ARBA" id="ARBA00022692"/>
    </source>
</evidence>
<dbReference type="Gene3D" id="3.30.565.10">
    <property type="entry name" value="Histidine kinase-like ATPase, C-terminal domain"/>
    <property type="match status" value="1"/>
</dbReference>
<evidence type="ECO:0000256" key="12">
    <source>
        <dbReference type="ARBA" id="ARBA00023012"/>
    </source>
</evidence>
<dbReference type="FunFam" id="1.10.287.130:FF:000001">
    <property type="entry name" value="Two-component sensor histidine kinase"/>
    <property type="match status" value="1"/>
</dbReference>
<dbReference type="InterPro" id="IPR036890">
    <property type="entry name" value="HATPase_C_sf"/>
</dbReference>
<dbReference type="CDD" id="cd16922">
    <property type="entry name" value="HATPase_EvgS-ArcB-TorS-like"/>
    <property type="match status" value="1"/>
</dbReference>
<evidence type="ECO:0000256" key="1">
    <source>
        <dbReference type="ARBA" id="ARBA00000085"/>
    </source>
</evidence>
<dbReference type="Pfam" id="PF01627">
    <property type="entry name" value="Hpt"/>
    <property type="match status" value="1"/>
</dbReference>
<evidence type="ECO:0000259" key="19">
    <source>
        <dbReference type="PROSITE" id="PS50894"/>
    </source>
</evidence>
<dbReference type="Proteomes" id="UP000420562">
    <property type="component" value="Unassembled WGS sequence"/>
</dbReference>
<comment type="caution">
    <text evidence="20">The sequence shown here is derived from an EMBL/GenBank/DDBJ whole genome shotgun (WGS) entry which is preliminary data.</text>
</comment>
<dbReference type="InterPro" id="IPR003661">
    <property type="entry name" value="HisK_dim/P_dom"/>
</dbReference>
<dbReference type="Gene3D" id="3.40.50.2300">
    <property type="match status" value="1"/>
</dbReference>
<keyword evidence="4" id="KW-1003">Cell membrane</keyword>
<evidence type="ECO:0000313" key="21">
    <source>
        <dbReference type="Proteomes" id="UP000420562"/>
    </source>
</evidence>
<dbReference type="PROSITE" id="PS50110">
    <property type="entry name" value="RESPONSE_REGULATORY"/>
    <property type="match status" value="1"/>
</dbReference>
<feature type="transmembrane region" description="Helical" evidence="16">
    <location>
        <begin position="353"/>
        <end position="374"/>
    </location>
</feature>
<dbReference type="SMART" id="SM00387">
    <property type="entry name" value="HATPase_c"/>
    <property type="match status" value="1"/>
</dbReference>
<dbReference type="PANTHER" id="PTHR43047">
    <property type="entry name" value="TWO-COMPONENT HISTIDINE PROTEIN KINASE"/>
    <property type="match status" value="1"/>
</dbReference>
<dbReference type="GO" id="GO:0000155">
    <property type="term" value="F:phosphorelay sensor kinase activity"/>
    <property type="evidence" value="ECO:0007669"/>
    <property type="project" value="InterPro"/>
</dbReference>